<organism evidence="1 2">
    <name type="scientific">Zostera marina</name>
    <name type="common">Eelgrass</name>
    <dbReference type="NCBI Taxonomy" id="29655"/>
    <lineage>
        <taxon>Eukaryota</taxon>
        <taxon>Viridiplantae</taxon>
        <taxon>Streptophyta</taxon>
        <taxon>Embryophyta</taxon>
        <taxon>Tracheophyta</taxon>
        <taxon>Spermatophyta</taxon>
        <taxon>Magnoliopsida</taxon>
        <taxon>Liliopsida</taxon>
        <taxon>Zosteraceae</taxon>
        <taxon>Zostera</taxon>
    </lineage>
</organism>
<reference evidence="2" key="1">
    <citation type="journal article" date="2016" name="Nature">
        <title>The genome of the seagrass Zostera marina reveals angiosperm adaptation to the sea.</title>
        <authorList>
            <person name="Olsen J.L."/>
            <person name="Rouze P."/>
            <person name="Verhelst B."/>
            <person name="Lin Y.-C."/>
            <person name="Bayer T."/>
            <person name="Collen J."/>
            <person name="Dattolo E."/>
            <person name="De Paoli E."/>
            <person name="Dittami S."/>
            <person name="Maumus F."/>
            <person name="Michel G."/>
            <person name="Kersting A."/>
            <person name="Lauritano C."/>
            <person name="Lohaus R."/>
            <person name="Toepel M."/>
            <person name="Tonon T."/>
            <person name="Vanneste K."/>
            <person name="Amirebrahimi M."/>
            <person name="Brakel J."/>
            <person name="Bostroem C."/>
            <person name="Chovatia M."/>
            <person name="Grimwood J."/>
            <person name="Jenkins J.W."/>
            <person name="Jueterbock A."/>
            <person name="Mraz A."/>
            <person name="Stam W.T."/>
            <person name="Tice H."/>
            <person name="Bornberg-Bauer E."/>
            <person name="Green P.J."/>
            <person name="Pearson G.A."/>
            <person name="Procaccini G."/>
            <person name="Duarte C.M."/>
            <person name="Schmutz J."/>
            <person name="Reusch T.B.H."/>
            <person name="Van de Peer Y."/>
        </authorList>
    </citation>
    <scope>NUCLEOTIDE SEQUENCE [LARGE SCALE GENOMIC DNA]</scope>
    <source>
        <strain evidence="2">cv. Finnish</strain>
    </source>
</reference>
<dbReference type="PANTHER" id="PTHR11122">
    <property type="entry name" value="APOSPORY-ASSOCIATED PROTEIN C-RELATED"/>
    <property type="match status" value="1"/>
</dbReference>
<accession>A0A0K9PTM7</accession>
<dbReference type="OMA" id="YAYICTG"/>
<sequence length="370" mass="41176">MAMAMPFLSSPKSTLPLFSSYINPCLLFSSHRKRESLLLIKSASAQTTPSPINADYYTREFSGHGVTFESLGDDCVVKMCVDNGSMATLMLPTGLVTSYKPQLWYGAQMEVLQTSVTETEDGDTVITGGVSVGFSFFDCRSESSDLGEDFPSSSFWSPTSWALLDVKGTIEDRVQVELISVDPESTIEIKYVVSLGADHLSSEMMITNLKSTSIQVTGIVLTHLKASTPDATYAFGLQGSNYQKRPPLQSCFDIIPNSSKNATSINNYRWSNNVKEEEENDHSFHMTEKFSRVYTYSPRQVTILDRGRRNSVIMERSGFEEVYMSSPGSEHEWYGKYAYVCIGPAALLKPITLDPHHAWCCGQYLHNPNL</sequence>
<dbReference type="Gene3D" id="2.70.98.10">
    <property type="match status" value="1"/>
</dbReference>
<gene>
    <name evidence="1" type="ORF">ZOSMA_166G00100</name>
</gene>
<protein>
    <submittedName>
        <fullName evidence="1">NDH-dependent cyclic electron flow 5</fullName>
    </submittedName>
</protein>
<dbReference type="SUPFAM" id="SSF74650">
    <property type="entry name" value="Galactose mutarotase-like"/>
    <property type="match status" value="1"/>
</dbReference>
<dbReference type="EMBL" id="LFYR01000636">
    <property type="protein sequence ID" value="KMZ72314.1"/>
    <property type="molecule type" value="Genomic_DNA"/>
</dbReference>
<dbReference type="GO" id="GO:0005975">
    <property type="term" value="P:carbohydrate metabolic process"/>
    <property type="evidence" value="ECO:0007669"/>
    <property type="project" value="InterPro"/>
</dbReference>
<evidence type="ECO:0000313" key="1">
    <source>
        <dbReference type="EMBL" id="KMZ72314.1"/>
    </source>
</evidence>
<dbReference type="Proteomes" id="UP000036987">
    <property type="component" value="Unassembled WGS sequence"/>
</dbReference>
<comment type="caution">
    <text evidence="1">The sequence shown here is derived from an EMBL/GenBank/DDBJ whole genome shotgun (WGS) entry which is preliminary data.</text>
</comment>
<proteinExistence type="predicted"/>
<dbReference type="InterPro" id="IPR014718">
    <property type="entry name" value="GH-type_carb-bd"/>
</dbReference>
<dbReference type="AlphaFoldDB" id="A0A0K9PTM7"/>
<dbReference type="InterPro" id="IPR011013">
    <property type="entry name" value="Gal_mutarotase_sf_dom"/>
</dbReference>
<dbReference type="OrthoDB" id="782148at2759"/>
<dbReference type="STRING" id="29655.A0A0K9PTM7"/>
<dbReference type="GO" id="GO:0047938">
    <property type="term" value="F:glucose-6-phosphate 1-epimerase activity"/>
    <property type="evidence" value="ECO:0000318"/>
    <property type="project" value="GO_Central"/>
</dbReference>
<keyword evidence="2" id="KW-1185">Reference proteome</keyword>
<evidence type="ECO:0000313" key="2">
    <source>
        <dbReference type="Proteomes" id="UP000036987"/>
    </source>
</evidence>
<dbReference type="PANTHER" id="PTHR11122:SF15">
    <property type="entry name" value="PROTEIN NDH-DEPENDENT CYCLIC ELECTRON FLOW 5"/>
    <property type="match status" value="1"/>
</dbReference>
<name>A0A0K9PTM7_ZOSMR</name>
<dbReference type="GO" id="GO:0030246">
    <property type="term" value="F:carbohydrate binding"/>
    <property type="evidence" value="ECO:0007669"/>
    <property type="project" value="InterPro"/>
</dbReference>
<dbReference type="GO" id="GO:0005737">
    <property type="term" value="C:cytoplasm"/>
    <property type="evidence" value="ECO:0000318"/>
    <property type="project" value="GO_Central"/>
</dbReference>